<dbReference type="InterPro" id="IPR027417">
    <property type="entry name" value="P-loop_NTPase"/>
</dbReference>
<dbReference type="EMBL" id="AAAIXK010000013">
    <property type="protein sequence ID" value="EAC5551972.1"/>
    <property type="molecule type" value="Genomic_DNA"/>
</dbReference>
<comment type="caution">
    <text evidence="2">The sequence shown here is derived from an EMBL/GenBank/DDBJ whole genome shotgun (WGS) entry which is preliminary data.</text>
</comment>
<evidence type="ECO:0000313" key="4">
    <source>
        <dbReference type="EMBL" id="ECY9783773.1"/>
    </source>
</evidence>
<dbReference type="SUPFAM" id="SSF52540">
    <property type="entry name" value="P-loop containing nucleoside triphosphate hydrolases"/>
    <property type="match status" value="1"/>
</dbReference>
<dbReference type="PANTHER" id="PTHR13696">
    <property type="entry name" value="P-LOOP CONTAINING NUCLEOSIDE TRIPHOSPHATE HYDROLASE"/>
    <property type="match status" value="1"/>
</dbReference>
<evidence type="ECO:0000313" key="7">
    <source>
        <dbReference type="Proteomes" id="UP000365297"/>
    </source>
</evidence>
<evidence type="ECO:0000313" key="8">
    <source>
        <dbReference type="Proteomes" id="UP000489121"/>
    </source>
</evidence>
<dbReference type="EMBL" id="AALGDA010000051">
    <property type="protein sequence ID" value="ECY9783773.1"/>
    <property type="molecule type" value="Genomic_DNA"/>
</dbReference>
<dbReference type="PANTHER" id="PTHR13696:SF99">
    <property type="entry name" value="COBYRINIC ACID AC-DIAMIDE SYNTHASE"/>
    <property type="match status" value="1"/>
</dbReference>
<name>A0A4C0U0V5_LISMN</name>
<dbReference type="Gene3D" id="3.40.50.300">
    <property type="entry name" value="P-loop containing nucleotide triphosphate hydrolases"/>
    <property type="match status" value="1"/>
</dbReference>
<sequence length="276" mass="31505">MKQKNKAIVLTVGNYKGGAGKTSNTVLIAYELAKKGLKTLVIDLDPQSNATKCLLLTKSGLYPDEVVTIDKTLMTGIAEKKIDGLEVQIMDNLFLLPSYIDFEDFPKFLYKTTNTKEEEDYYIKNIFDPLEVKYDIILIDVPPMSKAVTRNAVICSDYVLISLQTHERSLSGAENYVQELNSLNLEYDLDLEVVGVLPVLHKNNGSVDKYIMKTATETFGKENLFDIVIPQMERIKRFDVNGITEKDRYDEKVISFFNNVSDELLERIHYFETQEK</sequence>
<dbReference type="Proteomes" id="UP000840567">
    <property type="component" value="Unassembled WGS sequence"/>
</dbReference>
<reference evidence="6" key="4">
    <citation type="submission" date="2019-10" db="EMBL/GenBank/DDBJ databases">
        <authorList>
            <consortium name="NCBI Pathogen Detection Project"/>
        </authorList>
    </citation>
    <scope>NUCLEOTIDE SEQUENCE</scope>
    <source>
        <strain evidence="6">Sam_F526FDD3-C0F7-43DB-B204-E231FEF9C926</strain>
    </source>
</reference>
<dbReference type="RefSeq" id="WP_031642471.1">
    <property type="nucleotide sequence ID" value="NZ_CP168882.1"/>
</dbReference>
<dbReference type="EMBL" id="AAKFCP010000044">
    <property type="protein sequence ID" value="ECR2347368.1"/>
    <property type="molecule type" value="Genomic_DNA"/>
</dbReference>
<protein>
    <submittedName>
        <fullName evidence="2">ParA family protein</fullName>
    </submittedName>
</protein>
<dbReference type="AlphaFoldDB" id="A0A4C0U0V5"/>
<organism evidence="2 7">
    <name type="scientific">Listeria monocytogenes</name>
    <dbReference type="NCBI Taxonomy" id="1639"/>
    <lineage>
        <taxon>Bacteria</taxon>
        <taxon>Bacillati</taxon>
        <taxon>Bacillota</taxon>
        <taxon>Bacilli</taxon>
        <taxon>Bacillales</taxon>
        <taxon>Listeriaceae</taxon>
        <taxon>Listeria</taxon>
    </lineage>
</organism>
<dbReference type="Pfam" id="PF13614">
    <property type="entry name" value="AAA_31"/>
    <property type="match status" value="1"/>
</dbReference>
<reference evidence="4 8" key="3">
    <citation type="submission" date="2019-09" db="EMBL/GenBank/DDBJ databases">
        <authorList>
            <consortium name="PulseNet: The National Subtyping Network for Foodborne Disease Surveillance"/>
            <person name="Tarr C.L."/>
            <person name="Trees E."/>
            <person name="Katz L.S."/>
            <person name="Carleton-Romer H.A."/>
            <person name="Stroika S."/>
            <person name="Kucerova Z."/>
            <person name="Roache K.F."/>
            <person name="Sabol A.L."/>
            <person name="Besser J."/>
            <person name="Gerner-Smidt P."/>
        </authorList>
    </citation>
    <scope>NUCLEOTIDE SEQUENCE [LARGE SCALE GENOMIC DNA]</scope>
    <source>
        <strain evidence="4 8">PNUSAL005692</strain>
    </source>
</reference>
<dbReference type="InterPro" id="IPR025669">
    <property type="entry name" value="AAA_dom"/>
</dbReference>
<proteinExistence type="predicted"/>
<dbReference type="EMBL" id="AALGDA010000206">
    <property type="protein sequence ID" value="ECY9784740.1"/>
    <property type="molecule type" value="Genomic_DNA"/>
</dbReference>
<reference evidence="6 9" key="1">
    <citation type="journal article" date="2018" name="Genome Biol.">
        <title>SKESA: strategic k-mer extension for scrupulous assemblies.</title>
        <authorList>
            <person name="Souvorov A."/>
            <person name="Agarwala R."/>
            <person name="Lipman D.J."/>
        </authorList>
    </citation>
    <scope>NUCLEOTIDE SEQUENCE [LARGE SCALE GENOMIC DNA]</scope>
    <source>
        <strain evidence="6">Sam_F526FDD3-C0F7-43DB-B204-E231FEF9C926</strain>
    </source>
</reference>
<gene>
    <name evidence="2" type="ORF">ARY78_16280</name>
    <name evidence="3" type="ORF">F1F65_15670</name>
    <name evidence="4" type="ORF">F6515_12325</name>
    <name evidence="5" type="ORF">F6515_17410</name>
    <name evidence="6" type="ORF">GHO09_14630</name>
</gene>
<dbReference type="Proteomes" id="UP000365297">
    <property type="component" value="Unassembled WGS sequence"/>
</dbReference>
<feature type="domain" description="AAA" evidence="1">
    <location>
        <begin position="9"/>
        <end position="191"/>
    </location>
</feature>
<evidence type="ECO:0000259" key="1">
    <source>
        <dbReference type="Pfam" id="PF13614"/>
    </source>
</evidence>
<dbReference type="EMBL" id="DAAEQL010000013">
    <property type="protein sequence ID" value="HAA8491731.1"/>
    <property type="molecule type" value="Genomic_DNA"/>
</dbReference>
<evidence type="ECO:0000313" key="5">
    <source>
        <dbReference type="EMBL" id="ECY9784740.1"/>
    </source>
</evidence>
<evidence type="ECO:0000313" key="2">
    <source>
        <dbReference type="EMBL" id="EAC5551972.1"/>
    </source>
</evidence>
<dbReference type="CDD" id="cd02042">
    <property type="entry name" value="ParAB_family"/>
    <property type="match status" value="1"/>
</dbReference>
<dbReference type="InterPro" id="IPR050678">
    <property type="entry name" value="DNA_Partitioning_ATPase"/>
</dbReference>
<accession>A0A4C0U0V5</accession>
<evidence type="ECO:0000313" key="6">
    <source>
        <dbReference type="EMBL" id="HAA8491731.1"/>
    </source>
</evidence>
<evidence type="ECO:0000313" key="9">
    <source>
        <dbReference type="Proteomes" id="UP000840567"/>
    </source>
</evidence>
<evidence type="ECO:0000313" key="3">
    <source>
        <dbReference type="EMBL" id="ECR2347368.1"/>
    </source>
</evidence>
<dbReference type="Proteomes" id="UP000489121">
    <property type="component" value="Unassembled WGS sequence"/>
</dbReference>
<reference evidence="2 7" key="2">
    <citation type="submission" date="2018-06" db="EMBL/GenBank/DDBJ databases">
        <authorList>
            <consortium name="GenomeTrakr: Next Generation Sequencing Network for Food Pathogen Tracability"/>
        </authorList>
    </citation>
    <scope>NUCLEOTIDE SEQUENCE [LARGE SCALE GENOMIC DNA]</scope>
    <source>
        <strain evidence="2 7">FDA00007096</strain>
        <strain evidence="3">FDA00014666</strain>
    </source>
</reference>